<gene>
    <name evidence="3" type="ORF">K493DRAFT_314215</name>
</gene>
<feature type="chain" id="PRO_5012327439" description="Extracellular membrane protein CFEM domain-containing protein" evidence="2">
    <location>
        <begin position="18"/>
        <end position="154"/>
    </location>
</feature>
<sequence>MKLTSVLLVSIVGAASAAENFAPELPANSTCIGNFANTYVTCRSNALKDPCLSNDYFCNCRQSQSLATCIGYCQSDPNIYSNLPRQQAETEKWCPLVTSTPTPSPTATTTNPGTTSASGTPQKTNILSGSSSLFDRTTLSSITLALFGLTYMLF</sequence>
<dbReference type="Proteomes" id="UP000193498">
    <property type="component" value="Unassembled WGS sequence"/>
</dbReference>
<reference evidence="3 4" key="1">
    <citation type="submission" date="2016-07" db="EMBL/GenBank/DDBJ databases">
        <title>Pervasive Adenine N6-methylation of Active Genes in Fungi.</title>
        <authorList>
            <consortium name="DOE Joint Genome Institute"/>
            <person name="Mondo S.J."/>
            <person name="Dannebaum R.O."/>
            <person name="Kuo R.C."/>
            <person name="Labutti K."/>
            <person name="Haridas S."/>
            <person name="Kuo A."/>
            <person name="Salamov A."/>
            <person name="Ahrendt S.R."/>
            <person name="Lipzen A."/>
            <person name="Sullivan W."/>
            <person name="Andreopoulos W.B."/>
            <person name="Clum A."/>
            <person name="Lindquist E."/>
            <person name="Daum C."/>
            <person name="Ramamoorthy G.K."/>
            <person name="Gryganskyi A."/>
            <person name="Culley D."/>
            <person name="Magnuson J.K."/>
            <person name="James T.Y."/>
            <person name="O'Malley M.A."/>
            <person name="Stajich J.E."/>
            <person name="Spatafora J.W."/>
            <person name="Visel A."/>
            <person name="Grigoriev I.V."/>
        </authorList>
    </citation>
    <scope>NUCLEOTIDE SEQUENCE [LARGE SCALE GENOMIC DNA]</scope>
    <source>
        <strain evidence="3 4">CBS 931.73</strain>
    </source>
</reference>
<organism evidence="3 4">
    <name type="scientific">Basidiobolus meristosporus CBS 931.73</name>
    <dbReference type="NCBI Taxonomy" id="1314790"/>
    <lineage>
        <taxon>Eukaryota</taxon>
        <taxon>Fungi</taxon>
        <taxon>Fungi incertae sedis</taxon>
        <taxon>Zoopagomycota</taxon>
        <taxon>Entomophthoromycotina</taxon>
        <taxon>Basidiobolomycetes</taxon>
        <taxon>Basidiobolales</taxon>
        <taxon>Basidiobolaceae</taxon>
        <taxon>Basidiobolus</taxon>
    </lineage>
</organism>
<comment type="caution">
    <text evidence="3">The sequence shown here is derived from an EMBL/GenBank/DDBJ whole genome shotgun (WGS) entry which is preliminary data.</text>
</comment>
<dbReference type="EMBL" id="MCFE01000139">
    <property type="protein sequence ID" value="ORX97123.1"/>
    <property type="molecule type" value="Genomic_DNA"/>
</dbReference>
<keyword evidence="2" id="KW-0732">Signal</keyword>
<feature type="compositionally biased region" description="Low complexity" evidence="1">
    <location>
        <begin position="99"/>
        <end position="121"/>
    </location>
</feature>
<dbReference type="OrthoDB" id="2507140at2759"/>
<feature type="signal peptide" evidence="2">
    <location>
        <begin position="1"/>
        <end position="17"/>
    </location>
</feature>
<dbReference type="InParanoid" id="A0A1Y1YGX9"/>
<evidence type="ECO:0000256" key="1">
    <source>
        <dbReference type="SAM" id="MobiDB-lite"/>
    </source>
</evidence>
<proteinExistence type="predicted"/>
<dbReference type="AlphaFoldDB" id="A0A1Y1YGX9"/>
<evidence type="ECO:0000313" key="3">
    <source>
        <dbReference type="EMBL" id="ORX97123.1"/>
    </source>
</evidence>
<protein>
    <recommendedName>
        <fullName evidence="5">Extracellular membrane protein CFEM domain-containing protein</fullName>
    </recommendedName>
</protein>
<evidence type="ECO:0000313" key="4">
    <source>
        <dbReference type="Proteomes" id="UP000193498"/>
    </source>
</evidence>
<keyword evidence="4" id="KW-1185">Reference proteome</keyword>
<name>A0A1Y1YGX9_9FUNG</name>
<evidence type="ECO:0000256" key="2">
    <source>
        <dbReference type="SAM" id="SignalP"/>
    </source>
</evidence>
<feature type="region of interest" description="Disordered" evidence="1">
    <location>
        <begin position="99"/>
        <end position="124"/>
    </location>
</feature>
<evidence type="ECO:0008006" key="5">
    <source>
        <dbReference type="Google" id="ProtNLM"/>
    </source>
</evidence>
<accession>A0A1Y1YGX9</accession>